<comment type="caution">
    <text evidence="2">The sequence shown here is derived from an EMBL/GenBank/DDBJ whole genome shotgun (WGS) entry which is preliminary data.</text>
</comment>
<protein>
    <recommendedName>
        <fullName evidence="1">4Fe-4S ferredoxin-type domain-containing protein</fullName>
    </recommendedName>
</protein>
<feature type="domain" description="4Fe-4S ferredoxin-type" evidence="1">
    <location>
        <begin position="135"/>
        <end position="167"/>
    </location>
</feature>
<keyword evidence="3" id="KW-1185">Reference proteome</keyword>
<proteinExistence type="predicted"/>
<evidence type="ECO:0000259" key="1">
    <source>
        <dbReference type="PROSITE" id="PS51379"/>
    </source>
</evidence>
<name>A0A7Y0E059_9PROT</name>
<dbReference type="RefSeq" id="WP_169625207.1">
    <property type="nucleotide sequence ID" value="NZ_JABBNT010000003.1"/>
</dbReference>
<dbReference type="EMBL" id="JABBNT010000003">
    <property type="protein sequence ID" value="NMM44815.1"/>
    <property type="molecule type" value="Genomic_DNA"/>
</dbReference>
<evidence type="ECO:0000313" key="2">
    <source>
        <dbReference type="EMBL" id="NMM44815.1"/>
    </source>
</evidence>
<organism evidence="2 3">
    <name type="scientific">Pacificispira spongiicola</name>
    <dbReference type="NCBI Taxonomy" id="2729598"/>
    <lineage>
        <taxon>Bacteria</taxon>
        <taxon>Pseudomonadati</taxon>
        <taxon>Pseudomonadota</taxon>
        <taxon>Alphaproteobacteria</taxon>
        <taxon>Rhodospirillales</taxon>
        <taxon>Rhodospirillaceae</taxon>
        <taxon>Pacificispira</taxon>
    </lineage>
</organism>
<accession>A0A7Y0E059</accession>
<dbReference type="PROSITE" id="PS51379">
    <property type="entry name" value="4FE4S_FER_2"/>
    <property type="match status" value="1"/>
</dbReference>
<reference evidence="2 3" key="1">
    <citation type="submission" date="2020-04" db="EMBL/GenBank/DDBJ databases">
        <title>Rhodospirillaceae bacterium KN72 isolated from deep sea.</title>
        <authorList>
            <person name="Zhang D.-C."/>
        </authorList>
    </citation>
    <scope>NUCLEOTIDE SEQUENCE [LARGE SCALE GENOMIC DNA]</scope>
    <source>
        <strain evidence="2 3">KN72</strain>
    </source>
</reference>
<sequence length="220" mass="23490">MSGEYDVIAAALAEVGLLARGGFLPGPQDNAPRSCGSLILVGNAGPDFWPHFEAGRRDEPNALDAWTKRTVDRIAAKAGGWAVYPSDGPPYFPFQRWAMQVEPVSPSPLGMLIHPEYGLWHAYRAAICLHREIDVPPRRDAVSPCNTCTAKPCLSTCPVGAFSDDGYDVAACADHLRAPEGGDCLELGCRARRACPAGDPGLYAPGQAAFHMRAFLAARG</sequence>
<dbReference type="Proteomes" id="UP000539372">
    <property type="component" value="Unassembled WGS sequence"/>
</dbReference>
<dbReference type="AlphaFoldDB" id="A0A7Y0E059"/>
<dbReference type="InterPro" id="IPR017896">
    <property type="entry name" value="4Fe4S_Fe-S-bd"/>
</dbReference>
<gene>
    <name evidence="2" type="ORF">HH303_10030</name>
</gene>
<evidence type="ECO:0000313" key="3">
    <source>
        <dbReference type="Proteomes" id="UP000539372"/>
    </source>
</evidence>